<dbReference type="GeneID" id="24135131"/>
<evidence type="ECO:0000313" key="6">
    <source>
        <dbReference type="Proteomes" id="UP000030745"/>
    </source>
</evidence>
<evidence type="ECO:0000259" key="4">
    <source>
        <dbReference type="SMART" id="SM00050"/>
    </source>
</evidence>
<feature type="compositionally biased region" description="Basic residues" evidence="1">
    <location>
        <begin position="180"/>
        <end position="190"/>
    </location>
</feature>
<dbReference type="RefSeq" id="XP_012208731.1">
    <property type="nucleotide sequence ID" value="XM_012353341.1"/>
</dbReference>
<dbReference type="PANTHER" id="PTHR11905:SF159">
    <property type="entry name" value="ADAM METALLOPROTEASE"/>
    <property type="match status" value="1"/>
</dbReference>
<evidence type="ECO:0000313" key="5">
    <source>
        <dbReference type="EMBL" id="KDO20538.1"/>
    </source>
</evidence>
<dbReference type="OrthoDB" id="5951731at2759"/>
<keyword evidence="3" id="KW-0732">Signal</keyword>
<dbReference type="Gene3D" id="4.10.70.10">
    <property type="entry name" value="Disintegrin domain"/>
    <property type="match status" value="5"/>
</dbReference>
<dbReference type="KEGG" id="spar:SPRG_13235"/>
<evidence type="ECO:0000256" key="3">
    <source>
        <dbReference type="SAM" id="SignalP"/>
    </source>
</evidence>
<dbReference type="Proteomes" id="UP000030745">
    <property type="component" value="Unassembled WGS sequence"/>
</dbReference>
<organism evidence="5 6">
    <name type="scientific">Saprolegnia parasitica (strain CBS 223.65)</name>
    <dbReference type="NCBI Taxonomy" id="695850"/>
    <lineage>
        <taxon>Eukaryota</taxon>
        <taxon>Sar</taxon>
        <taxon>Stramenopiles</taxon>
        <taxon>Oomycota</taxon>
        <taxon>Saprolegniomycetes</taxon>
        <taxon>Saprolegniales</taxon>
        <taxon>Saprolegniaceae</taxon>
        <taxon>Saprolegnia</taxon>
    </lineage>
</organism>
<dbReference type="OMA" id="GACDIQD"/>
<evidence type="ECO:0000256" key="1">
    <source>
        <dbReference type="SAM" id="MobiDB-lite"/>
    </source>
</evidence>
<accession>A0A067BQJ6</accession>
<dbReference type="InterPro" id="IPR036436">
    <property type="entry name" value="Disintegrin_dom_sf"/>
</dbReference>
<dbReference type="InterPro" id="IPR001762">
    <property type="entry name" value="Disintegrin_dom"/>
</dbReference>
<sequence>MKLLWVCVAANAIGLSLGMDLLASETAPVGANLLAAAATKCTRDNDCPQLTCHSTSCSTFGYCKYTPLGVGAKCPGQSCTNGALATTTPTTRATPTPNASVPEYCTGTSGTCPVDAFAPSTMTCSGANNRGACDGQDLCDGFGHCVDVYLPSSTVCRASKGECDVAESCSGKSSQCPPTRSRRPPRRARARPTTSFAMAPISSSTKCSGTSNSGVCDGQDMCDGSGKCVDKYLPSSNECRASKGPCDVAETCTGQGSECPVDTFAPTTAKCTGSSNSGACDIQDFCDGQGNCVDKYLPSTSVCRSSKNQCDVAEMCTGSSGACPADAFAPTTATCTGTCNGNACDGVDLCDGKGNCIDVYLPSTTVCRKAASDCDVAESCTGSSGQCPSDKFAPTTAKCTGTCNGNPCDAQDFCDGSGNCVDKYLPSDTVCGTTGNACIIPATCTGDMGFCPPDDYADSSVPCSGTSSGNVCDGIDTCDGEGSCVDRFLGARTVCQKPTGYSRPIYCNGKSATCPVAKSFLEGNLREMTADDQAPVQSMLVAVSPSSPMVLLGLVCVVAAAVAMVTMRQRRDEPAFDDATYKLLATHEDASAAF</sequence>
<keyword evidence="2" id="KW-0812">Transmembrane</keyword>
<dbReference type="AlphaFoldDB" id="A0A067BQJ6"/>
<dbReference type="EMBL" id="KK583309">
    <property type="protein sequence ID" value="KDO20538.1"/>
    <property type="molecule type" value="Genomic_DNA"/>
</dbReference>
<keyword evidence="2" id="KW-0472">Membrane</keyword>
<dbReference type="VEuPathDB" id="FungiDB:SPRG_13235"/>
<feature type="domain" description="Disintegrin" evidence="4">
    <location>
        <begin position="276"/>
        <end position="329"/>
    </location>
</feature>
<feature type="chain" id="PRO_5001633655" description="Disintegrin domain-containing protein" evidence="3">
    <location>
        <begin position="19"/>
        <end position="594"/>
    </location>
</feature>
<feature type="signal peptide" evidence="3">
    <location>
        <begin position="1"/>
        <end position="18"/>
    </location>
</feature>
<evidence type="ECO:0000256" key="2">
    <source>
        <dbReference type="SAM" id="Phobius"/>
    </source>
</evidence>
<gene>
    <name evidence="5" type="ORF">SPRG_13235</name>
</gene>
<feature type="region of interest" description="Disordered" evidence="1">
    <location>
        <begin position="170"/>
        <end position="192"/>
    </location>
</feature>
<protein>
    <recommendedName>
        <fullName evidence="4">Disintegrin domain-containing protein</fullName>
    </recommendedName>
</protein>
<dbReference type="SUPFAM" id="SSF57552">
    <property type="entry name" value="Blood coagulation inhibitor (disintegrin)"/>
    <property type="match status" value="4"/>
</dbReference>
<keyword evidence="6" id="KW-1185">Reference proteome</keyword>
<feature type="transmembrane region" description="Helical" evidence="2">
    <location>
        <begin position="549"/>
        <end position="567"/>
    </location>
</feature>
<name>A0A067BQJ6_SAPPC</name>
<dbReference type="SMART" id="SM00050">
    <property type="entry name" value="DISIN"/>
    <property type="match status" value="1"/>
</dbReference>
<reference evidence="5 6" key="1">
    <citation type="journal article" date="2013" name="PLoS Genet.">
        <title>Distinctive expansion of potential virulence genes in the genome of the oomycete fish pathogen Saprolegnia parasitica.</title>
        <authorList>
            <person name="Jiang R.H."/>
            <person name="de Bruijn I."/>
            <person name="Haas B.J."/>
            <person name="Belmonte R."/>
            <person name="Lobach L."/>
            <person name="Christie J."/>
            <person name="van den Ackerveken G."/>
            <person name="Bottin A."/>
            <person name="Bulone V."/>
            <person name="Diaz-Moreno S.M."/>
            <person name="Dumas B."/>
            <person name="Fan L."/>
            <person name="Gaulin E."/>
            <person name="Govers F."/>
            <person name="Grenville-Briggs L.J."/>
            <person name="Horner N.R."/>
            <person name="Levin J.Z."/>
            <person name="Mammella M."/>
            <person name="Meijer H.J."/>
            <person name="Morris P."/>
            <person name="Nusbaum C."/>
            <person name="Oome S."/>
            <person name="Phillips A.J."/>
            <person name="van Rooyen D."/>
            <person name="Rzeszutek E."/>
            <person name="Saraiva M."/>
            <person name="Secombes C.J."/>
            <person name="Seidl M.F."/>
            <person name="Snel B."/>
            <person name="Stassen J.H."/>
            <person name="Sykes S."/>
            <person name="Tripathy S."/>
            <person name="van den Berg H."/>
            <person name="Vega-Arreguin J.C."/>
            <person name="Wawra S."/>
            <person name="Young S.K."/>
            <person name="Zeng Q."/>
            <person name="Dieguez-Uribeondo J."/>
            <person name="Russ C."/>
            <person name="Tyler B.M."/>
            <person name="van West P."/>
        </authorList>
    </citation>
    <scope>NUCLEOTIDE SEQUENCE [LARGE SCALE GENOMIC DNA]</scope>
    <source>
        <strain evidence="5 6">CBS 223.65</strain>
    </source>
</reference>
<proteinExistence type="predicted"/>
<dbReference type="PANTHER" id="PTHR11905">
    <property type="entry name" value="ADAM A DISINTEGRIN AND METALLOPROTEASE DOMAIN"/>
    <property type="match status" value="1"/>
</dbReference>
<keyword evidence="2" id="KW-1133">Transmembrane helix</keyword>